<keyword evidence="5 6" id="KW-0949">S-adenosyl-L-methionine</keyword>
<evidence type="ECO:0000256" key="4">
    <source>
        <dbReference type="ARBA" id="ARBA00022679"/>
    </source>
</evidence>
<dbReference type="InterPro" id="IPR023397">
    <property type="entry name" value="SAM-dep_MeTrfase_MraW_recog"/>
</dbReference>
<feature type="binding site" evidence="6">
    <location>
        <position position="106"/>
    </location>
    <ligand>
        <name>S-adenosyl-L-methionine</name>
        <dbReference type="ChEBI" id="CHEBI:59789"/>
    </ligand>
</feature>
<comment type="catalytic activity">
    <reaction evidence="6">
        <text>cytidine(1402) in 16S rRNA + S-adenosyl-L-methionine = N(4)-methylcytidine(1402) in 16S rRNA + S-adenosyl-L-homocysteine + H(+)</text>
        <dbReference type="Rhea" id="RHEA:42928"/>
        <dbReference type="Rhea" id="RHEA-COMP:10286"/>
        <dbReference type="Rhea" id="RHEA-COMP:10287"/>
        <dbReference type="ChEBI" id="CHEBI:15378"/>
        <dbReference type="ChEBI" id="CHEBI:57856"/>
        <dbReference type="ChEBI" id="CHEBI:59789"/>
        <dbReference type="ChEBI" id="CHEBI:74506"/>
        <dbReference type="ChEBI" id="CHEBI:82748"/>
        <dbReference type="EC" id="2.1.1.199"/>
    </reaction>
</comment>
<comment type="caution">
    <text evidence="7">The sequence shown here is derived from an EMBL/GenBank/DDBJ whole genome shotgun (WGS) entry which is preliminary data.</text>
</comment>
<dbReference type="Gene3D" id="1.10.150.170">
    <property type="entry name" value="Putative methyltransferase TM0872, insert domain"/>
    <property type="match status" value="1"/>
</dbReference>
<keyword evidence="3 6" id="KW-0489">Methyltransferase</keyword>
<dbReference type="HAMAP" id="MF_01007">
    <property type="entry name" value="16SrRNA_methyltr_H"/>
    <property type="match status" value="1"/>
</dbReference>
<keyword evidence="4 6" id="KW-0808">Transferase</keyword>
<feature type="binding site" evidence="6">
    <location>
        <position position="99"/>
    </location>
    <ligand>
        <name>S-adenosyl-L-methionine</name>
        <dbReference type="ChEBI" id="CHEBI:59789"/>
    </ligand>
</feature>
<comment type="similarity">
    <text evidence="1 6">Belongs to the methyltransferase superfamily. RsmH family.</text>
</comment>
<dbReference type="PANTHER" id="PTHR11265:SF0">
    <property type="entry name" value="12S RRNA N4-METHYLCYTIDINE METHYLTRANSFERASE"/>
    <property type="match status" value="1"/>
</dbReference>
<evidence type="ECO:0000256" key="6">
    <source>
        <dbReference type="HAMAP-Rule" id="MF_01007"/>
    </source>
</evidence>
<evidence type="ECO:0000256" key="2">
    <source>
        <dbReference type="ARBA" id="ARBA00022552"/>
    </source>
</evidence>
<gene>
    <name evidence="6" type="primary">rsmH</name>
    <name evidence="7" type="ORF">UT12_C0001G0043</name>
</gene>
<dbReference type="InterPro" id="IPR002903">
    <property type="entry name" value="RsmH"/>
</dbReference>
<dbReference type="NCBIfam" id="TIGR00006">
    <property type="entry name" value="16S rRNA (cytosine(1402)-N(4))-methyltransferase RsmH"/>
    <property type="match status" value="1"/>
</dbReference>
<dbReference type="GO" id="GO:0070475">
    <property type="term" value="P:rRNA base methylation"/>
    <property type="evidence" value="ECO:0007669"/>
    <property type="project" value="UniProtKB-UniRule"/>
</dbReference>
<dbReference type="Gene3D" id="3.40.50.150">
    <property type="entry name" value="Vaccinia Virus protein VP39"/>
    <property type="match status" value="1"/>
</dbReference>
<dbReference type="InterPro" id="IPR029063">
    <property type="entry name" value="SAM-dependent_MTases_sf"/>
</dbReference>
<comment type="subcellular location">
    <subcellularLocation>
        <location evidence="6">Cytoplasm</location>
    </subcellularLocation>
</comment>
<dbReference type="SUPFAM" id="SSF81799">
    <property type="entry name" value="Putative methyltransferase TM0872, insert domain"/>
    <property type="match status" value="1"/>
</dbReference>
<dbReference type="Proteomes" id="UP000034893">
    <property type="component" value="Unassembled WGS sequence"/>
</dbReference>
<dbReference type="PIRSF" id="PIRSF004486">
    <property type="entry name" value="MraW"/>
    <property type="match status" value="1"/>
</dbReference>
<protein>
    <recommendedName>
        <fullName evidence="6">Ribosomal RNA small subunit methyltransferase H</fullName>
        <ecNumber evidence="6">2.1.1.199</ecNumber>
    </recommendedName>
    <alternativeName>
        <fullName evidence="6">16S rRNA m(4)C1402 methyltransferase</fullName>
    </alternativeName>
    <alternativeName>
        <fullName evidence="6">rRNA (cytosine-N(4)-)-methyltransferase RsmH</fullName>
    </alternativeName>
</protein>
<dbReference type="EMBL" id="LBVP01000001">
    <property type="protein sequence ID" value="KKQ90175.1"/>
    <property type="molecule type" value="Genomic_DNA"/>
</dbReference>
<evidence type="ECO:0000313" key="8">
    <source>
        <dbReference type="Proteomes" id="UP000034893"/>
    </source>
</evidence>
<proteinExistence type="inferred from homology"/>
<feature type="binding site" evidence="6">
    <location>
        <position position="78"/>
    </location>
    <ligand>
        <name>S-adenosyl-L-methionine</name>
        <dbReference type="ChEBI" id="CHEBI:59789"/>
    </ligand>
</feature>
<name>A0A0G0LQD3_9BACT</name>
<feature type="binding site" evidence="6">
    <location>
        <position position="49"/>
    </location>
    <ligand>
        <name>S-adenosyl-L-methionine</name>
        <dbReference type="ChEBI" id="CHEBI:59789"/>
    </ligand>
</feature>
<accession>A0A0G0LQD3</accession>
<dbReference type="GO" id="GO:0005737">
    <property type="term" value="C:cytoplasm"/>
    <property type="evidence" value="ECO:0007669"/>
    <property type="project" value="UniProtKB-SubCell"/>
</dbReference>
<dbReference type="AlphaFoldDB" id="A0A0G0LQD3"/>
<comment type="function">
    <text evidence="6">Specifically methylates the N4 position of cytidine in position 1402 (C1402) of 16S rRNA.</text>
</comment>
<evidence type="ECO:0000256" key="1">
    <source>
        <dbReference type="ARBA" id="ARBA00010396"/>
    </source>
</evidence>
<evidence type="ECO:0000313" key="7">
    <source>
        <dbReference type="EMBL" id="KKQ90175.1"/>
    </source>
</evidence>
<dbReference type="Pfam" id="PF01795">
    <property type="entry name" value="Methyltransf_5"/>
    <property type="match status" value="1"/>
</dbReference>
<dbReference type="PATRIC" id="fig|1618414.3.peg.43"/>
<feature type="binding site" evidence="6">
    <location>
        <begin position="32"/>
        <end position="34"/>
    </location>
    <ligand>
        <name>S-adenosyl-L-methionine</name>
        <dbReference type="ChEBI" id="CHEBI:59789"/>
    </ligand>
</feature>
<keyword evidence="6" id="KW-0963">Cytoplasm</keyword>
<reference evidence="7 8" key="1">
    <citation type="journal article" date="2015" name="Nature">
        <title>rRNA introns, odd ribosomes, and small enigmatic genomes across a large radiation of phyla.</title>
        <authorList>
            <person name="Brown C.T."/>
            <person name="Hug L.A."/>
            <person name="Thomas B.C."/>
            <person name="Sharon I."/>
            <person name="Castelle C.J."/>
            <person name="Singh A."/>
            <person name="Wilkins M.J."/>
            <person name="Williams K.H."/>
            <person name="Banfield J.F."/>
        </authorList>
    </citation>
    <scope>NUCLEOTIDE SEQUENCE [LARGE SCALE GENOMIC DNA]</scope>
</reference>
<dbReference type="GO" id="GO:0071424">
    <property type="term" value="F:rRNA (cytosine-N4-)-methyltransferase activity"/>
    <property type="evidence" value="ECO:0007669"/>
    <property type="project" value="UniProtKB-UniRule"/>
</dbReference>
<dbReference type="CDD" id="cd02440">
    <property type="entry name" value="AdoMet_MTases"/>
    <property type="match status" value="1"/>
</dbReference>
<evidence type="ECO:0000256" key="3">
    <source>
        <dbReference type="ARBA" id="ARBA00022603"/>
    </source>
</evidence>
<keyword evidence="2 6" id="KW-0698">rRNA processing</keyword>
<dbReference type="EC" id="2.1.1.199" evidence="6"/>
<dbReference type="PANTHER" id="PTHR11265">
    <property type="entry name" value="S-ADENOSYL-METHYLTRANSFERASE MRAW"/>
    <property type="match status" value="1"/>
</dbReference>
<evidence type="ECO:0000256" key="5">
    <source>
        <dbReference type="ARBA" id="ARBA00022691"/>
    </source>
</evidence>
<organism evidence="7 8">
    <name type="scientific">Candidatus Curtissbacteria bacterium GW2011_GWC2_38_9</name>
    <dbReference type="NCBI Taxonomy" id="1618414"/>
    <lineage>
        <taxon>Bacteria</taxon>
        <taxon>Candidatus Curtissiibacteriota</taxon>
    </lineage>
</organism>
<dbReference type="SUPFAM" id="SSF53335">
    <property type="entry name" value="S-adenosyl-L-methionine-dependent methyltransferases"/>
    <property type="match status" value="1"/>
</dbReference>
<sequence length="293" mass="33126">MKYHRPVLLQKTIEFLDPARGKLFIDATVGGGGHAFELLKRGGKVLGIDRDPEAIKHIKKSQKLKAKSQKLVLVCGNFSQIGEIAKSEGFSQLSGILFDLGVSSHQLEEARRGFSFIHEGPLDMRMDPNLNVRAFDLVNNFDKRRLNEIFKTYSQEELSWPIADAICRARQVKTIETTTELAKIVEAVYARHIKRKNKRIHPATKTFLALRLVVNSELLNLEDSLPQTVDLLEIGGRLVIVSYHSLEDGIVKRFFKQESRLKILTPKPIGPENSEIEANPRARSAKLRVAERI</sequence>